<evidence type="ECO:0000313" key="1">
    <source>
        <dbReference type="EMBL" id="MCD9644968.1"/>
    </source>
</evidence>
<keyword evidence="2" id="KW-1185">Reference proteome</keyword>
<gene>
    <name evidence="1" type="ORF">HAX54_033596</name>
</gene>
<organism evidence="1 2">
    <name type="scientific">Datura stramonium</name>
    <name type="common">Jimsonweed</name>
    <name type="synonym">Common thornapple</name>
    <dbReference type="NCBI Taxonomy" id="4076"/>
    <lineage>
        <taxon>Eukaryota</taxon>
        <taxon>Viridiplantae</taxon>
        <taxon>Streptophyta</taxon>
        <taxon>Embryophyta</taxon>
        <taxon>Tracheophyta</taxon>
        <taxon>Spermatophyta</taxon>
        <taxon>Magnoliopsida</taxon>
        <taxon>eudicotyledons</taxon>
        <taxon>Gunneridae</taxon>
        <taxon>Pentapetalae</taxon>
        <taxon>asterids</taxon>
        <taxon>lamiids</taxon>
        <taxon>Solanales</taxon>
        <taxon>Solanaceae</taxon>
        <taxon>Solanoideae</taxon>
        <taxon>Datureae</taxon>
        <taxon>Datura</taxon>
    </lineage>
</organism>
<accession>A0ABS8VCI7</accession>
<dbReference type="EMBL" id="JACEIK010004301">
    <property type="protein sequence ID" value="MCD9644968.1"/>
    <property type="molecule type" value="Genomic_DNA"/>
</dbReference>
<evidence type="ECO:0000313" key="2">
    <source>
        <dbReference type="Proteomes" id="UP000823775"/>
    </source>
</evidence>
<reference evidence="1 2" key="1">
    <citation type="journal article" date="2021" name="BMC Genomics">
        <title>Datura genome reveals duplications of psychoactive alkaloid biosynthetic genes and high mutation rate following tissue culture.</title>
        <authorList>
            <person name="Rajewski A."/>
            <person name="Carter-House D."/>
            <person name="Stajich J."/>
            <person name="Litt A."/>
        </authorList>
    </citation>
    <scope>NUCLEOTIDE SEQUENCE [LARGE SCALE GENOMIC DNA]</scope>
    <source>
        <strain evidence="1">AR-01</strain>
    </source>
</reference>
<dbReference type="Proteomes" id="UP000823775">
    <property type="component" value="Unassembled WGS sequence"/>
</dbReference>
<comment type="caution">
    <text evidence="1">The sequence shown here is derived from an EMBL/GenBank/DDBJ whole genome shotgun (WGS) entry which is preliminary data.</text>
</comment>
<feature type="non-terminal residue" evidence="1">
    <location>
        <position position="1"/>
    </location>
</feature>
<sequence length="55" mass="6525">ENGIWPFNGPQDEPYKEPMIHWFFHGIELPKKVKNYLKPMSGLYNPLFDCIGHCF</sequence>
<name>A0ABS8VCI7_DATST</name>
<proteinExistence type="predicted"/>
<protein>
    <submittedName>
        <fullName evidence="1">Uncharacterized protein</fullName>
    </submittedName>
</protein>